<dbReference type="GO" id="GO:0036297">
    <property type="term" value="P:interstrand cross-link repair"/>
    <property type="evidence" value="ECO:0007669"/>
    <property type="project" value="InterPro"/>
</dbReference>
<feature type="domain" description="Fanconi anaemia group A protein helical" evidence="3">
    <location>
        <begin position="497"/>
        <end position="576"/>
    </location>
</feature>
<proteinExistence type="predicted"/>
<dbReference type="CTD" id="2175"/>
<dbReference type="InterPro" id="IPR055386">
    <property type="entry name" value="FANCA_helical"/>
</dbReference>
<organism evidence="5 6">
    <name type="scientific">Patiria miniata</name>
    <name type="common">Bat star</name>
    <name type="synonym">Asterina miniata</name>
    <dbReference type="NCBI Taxonomy" id="46514"/>
    <lineage>
        <taxon>Eukaryota</taxon>
        <taxon>Metazoa</taxon>
        <taxon>Echinodermata</taxon>
        <taxon>Eleutherozoa</taxon>
        <taxon>Asterozoa</taxon>
        <taxon>Asteroidea</taxon>
        <taxon>Valvatacea</taxon>
        <taxon>Valvatida</taxon>
        <taxon>Asterinidae</taxon>
        <taxon>Patiria</taxon>
    </lineage>
</organism>
<keyword evidence="6" id="KW-1185">Reference proteome</keyword>
<dbReference type="GO" id="GO:0043240">
    <property type="term" value="C:Fanconi anaemia nuclear complex"/>
    <property type="evidence" value="ECO:0007669"/>
    <property type="project" value="InterPro"/>
</dbReference>
<evidence type="ECO:0000259" key="2">
    <source>
        <dbReference type="Pfam" id="PF15865"/>
    </source>
</evidence>
<dbReference type="InterPro" id="IPR003516">
    <property type="entry name" value="FANCA"/>
</dbReference>
<feature type="coiled-coil region" evidence="1">
    <location>
        <begin position="12"/>
        <end position="39"/>
    </location>
</feature>
<dbReference type="OrthoDB" id="2287188at2759"/>
<evidence type="ECO:0008006" key="7">
    <source>
        <dbReference type="Google" id="ProtNLM"/>
    </source>
</evidence>
<dbReference type="PANTHER" id="PTHR12047:SF2">
    <property type="entry name" value="FANCONI ANEMIA GROUP A PROTEIN"/>
    <property type="match status" value="1"/>
</dbReference>
<evidence type="ECO:0000313" key="6">
    <source>
        <dbReference type="Proteomes" id="UP000887568"/>
    </source>
</evidence>
<feature type="domain" description="Fanconi anaemia group A protein arcN subdomain" evidence="4">
    <location>
        <begin position="599"/>
        <end position="846"/>
    </location>
</feature>
<evidence type="ECO:0000256" key="1">
    <source>
        <dbReference type="SAM" id="Coils"/>
    </source>
</evidence>
<dbReference type="Pfam" id="PF24783">
    <property type="entry name" value="FANCA_arcN"/>
    <property type="match status" value="1"/>
</dbReference>
<sequence length="1423" mass="158661">MEQAVFELIDRHQSFEALLKEASDEVDCAETNIQASQEMPSLAKATASCQKSLNLSIDACLSCIRVKSHISGTPITTVAALECAKQLCHLLQEVPHTKSDEKKRNTQCLIEVLRSLASQQLLNRTLFIQQLSSKVEALPLELLWQLHSCSAVSLDSYLECSLARPAVLQNFGENLSAFCLRADGSDEESVKIKRGVLEVLLRCGYSKSEEGYDIDQRLATACQDILDRIVLDLLKVQNQTSDSAPSDHVAKLFEMIRCNPSIDKDAISRFSKRQLQSLLSGCSNCEVTTAITKQHDHWTYTKAPSSHTKMFIQLLLTVHEKQICSVLQEVLESKKINWQLTLILVSVFCVCFRQGAALIKGLVANLLRESLESFRPLLLHAAFLLARQAAAEGSCDFPSYTQWFKDQFGTASGPHLTSSKAFTFFMEFLNSLVPHEPVHCLKAHVQHPPYTTSKSRDVLLDYVALAKTRLADFKESWQTSDIAGASTSGKAQTGNQSAMEAVEIAVTHYEKTGRIQDRVLQASIFRRPYYIGQFLPALLTPRMLPDIPDSKMKFIEALKRDEKVPLPMYNKYTEACATELAAILEGVSSEDMNEMVTAPIDRLQDCLDSLPQNVIKESTQASHYADVSGYISLISRRVSAVLEDLNILPADMHSTEGASTILLDIGSGSSIEPTIMQVTDMLLGCFCKTHMVTAKDGLSCAALVECFTSMLATQGALHLPLYHRLFTLICHQGKTLAEDHIKSLASLLLHMNALGERLPPVKLQTHSTHGQKQQQDGEPDQMSLLNLVSKNLQLHTGDAMKLTLKFCDAVFTYASDLPESRQSQVIPQVLKQKCSYLRPRLDPAYRPEFALASRQSTCFSPSSSQTTVSVDRSTEGATKLLSSQDQMTFKEWLRQELRVHLCQDCLNQTQRKKYHHWALYSLYLPQHRQPSSPENTRTAYKRVSTDILHALLDRYAEPAVTTSECCPHEAKPCQSCGCSSSCQEILQLLQELLSVWSPAMPHSTPPIASDCPWLLAEFGARLEKLSKAGTGSEVDQKLELAVGLEVSNQIMLSHSLPPYLLLTDNLHNPPKPPGLNPLIDYVNVQLREHAQEEFGILSYEIVAVILQGVLQLFTHTVQTEPTRLNNVAAIVDRLLQECPIFTLSVLSHWEMLNPVIGQLNATSSNQPRLLASLNQLHKLVHSICRTDSQTCYMSPDRIQANTCIIVVVSSMLQLVQRTDSFEDLANFEVKLYQKLGETFKKDDIRRSLFEYHVAQSAWLMITCPTHTSRIEAHCQAAGLVLKEQPHCLMDCTGLTMLRRDVLQKSVTSLYSVVCFRILDSYFCLGVQQQATNDHQLFATIVQLYTSLVHLHCQANQPITALPGQETTGGHQLLDLKFIHSSLSMVQKIIVRSSRQTLASVNATISAGTDPELRNMITQKLKNG</sequence>
<protein>
    <recommendedName>
        <fullName evidence="7">Fanconi anemia group A protein</fullName>
    </recommendedName>
</protein>
<evidence type="ECO:0000259" key="3">
    <source>
        <dbReference type="Pfam" id="PF24781"/>
    </source>
</evidence>
<evidence type="ECO:0000259" key="4">
    <source>
        <dbReference type="Pfam" id="PF24783"/>
    </source>
</evidence>
<dbReference type="Proteomes" id="UP000887568">
    <property type="component" value="Unplaced"/>
</dbReference>
<dbReference type="RefSeq" id="XP_038059459.1">
    <property type="nucleotide sequence ID" value="XM_038203531.1"/>
</dbReference>
<keyword evidence="1" id="KW-0175">Coiled coil</keyword>
<dbReference type="OMA" id="AIPHCPA"/>
<dbReference type="GeneID" id="119730556"/>
<evidence type="ECO:0000313" key="5">
    <source>
        <dbReference type="EnsemblMetazoa" id="XP_038059459.1"/>
    </source>
</evidence>
<dbReference type="Pfam" id="PF15865">
    <property type="entry name" value="Fanconi_A_N"/>
    <property type="match status" value="1"/>
</dbReference>
<dbReference type="InterPro" id="IPR031729">
    <property type="entry name" value="Fanconi_A_N"/>
</dbReference>
<dbReference type="PANTHER" id="PTHR12047">
    <property type="entry name" value="FANCONI ANEMIA GROUP A PROTEIN"/>
    <property type="match status" value="1"/>
</dbReference>
<dbReference type="Pfam" id="PF24781">
    <property type="entry name" value="FANCA_helical"/>
    <property type="match status" value="1"/>
</dbReference>
<feature type="domain" description="Fanconi anaemia group A protein N-terminal" evidence="2">
    <location>
        <begin position="137"/>
        <end position="474"/>
    </location>
</feature>
<name>A0A914A7N8_PATMI</name>
<reference evidence="5" key="1">
    <citation type="submission" date="2022-11" db="UniProtKB">
        <authorList>
            <consortium name="EnsemblMetazoa"/>
        </authorList>
    </citation>
    <scope>IDENTIFICATION</scope>
</reference>
<dbReference type="InterPro" id="IPR055387">
    <property type="entry name" value="FANCA_arcN"/>
</dbReference>
<accession>A0A914A7N8</accession>
<dbReference type="EnsemblMetazoa" id="XM_038203531.1">
    <property type="protein sequence ID" value="XP_038059459.1"/>
    <property type="gene ID" value="LOC119730556"/>
</dbReference>